<dbReference type="Proteomes" id="UP000041314">
    <property type="component" value="Unassembled WGS sequence"/>
</dbReference>
<sequence>MLLFQHLKRLAEAGDGCGVEFIDRAWSIEHQFGDAIFQPVEVQGVAFIKHVSLLNPQGDLVVPDEAKCVFCVNKMQIND</sequence>
<proteinExistence type="predicted"/>
<organism evidence="1 4">
    <name type="scientific">Salmonella enterica subsp. enterica serovar Bovismorbificans</name>
    <dbReference type="NCBI Taxonomy" id="58097"/>
    <lineage>
        <taxon>Bacteria</taxon>
        <taxon>Pseudomonadati</taxon>
        <taxon>Pseudomonadota</taxon>
        <taxon>Gammaproteobacteria</taxon>
        <taxon>Enterobacterales</taxon>
        <taxon>Enterobacteriaceae</taxon>
        <taxon>Salmonella</taxon>
    </lineage>
</organism>
<protein>
    <submittedName>
        <fullName evidence="1">Uncharacterized protein</fullName>
    </submittedName>
</protein>
<name>A0A655CJU3_SALET</name>
<reference evidence="3 4" key="1">
    <citation type="submission" date="2015-03" db="EMBL/GenBank/DDBJ databases">
        <authorList>
            <consortium name="Pathogen Informatics"/>
        </authorList>
    </citation>
    <scope>NUCLEOTIDE SEQUENCE [LARGE SCALE GENOMIC DNA]</scope>
    <source>
        <strain evidence="2 3">3476</strain>
        <strain evidence="1 4">A1104</strain>
    </source>
</reference>
<gene>
    <name evidence="1" type="ORF">ERS008198_02062</name>
    <name evidence="2" type="ORF">ERS008202_02571</name>
</gene>
<dbReference type="EMBL" id="CQPC01000033">
    <property type="protein sequence ID" value="CNU36686.1"/>
    <property type="molecule type" value="Genomic_DNA"/>
</dbReference>
<evidence type="ECO:0000313" key="2">
    <source>
        <dbReference type="EMBL" id="CNU36686.1"/>
    </source>
</evidence>
<evidence type="ECO:0000313" key="3">
    <source>
        <dbReference type="Proteomes" id="UP000039541"/>
    </source>
</evidence>
<evidence type="ECO:0000313" key="1">
    <source>
        <dbReference type="EMBL" id="CNU16026.1"/>
    </source>
</evidence>
<dbReference type="EMBL" id="CQPA01000013">
    <property type="protein sequence ID" value="CNU16026.1"/>
    <property type="molecule type" value="Genomic_DNA"/>
</dbReference>
<dbReference type="AlphaFoldDB" id="A0A655CJU3"/>
<accession>A0A655CJU3</accession>
<evidence type="ECO:0000313" key="4">
    <source>
        <dbReference type="Proteomes" id="UP000041314"/>
    </source>
</evidence>
<dbReference type="Proteomes" id="UP000039541">
    <property type="component" value="Unassembled WGS sequence"/>
</dbReference>